<feature type="signal peptide" evidence="5">
    <location>
        <begin position="1"/>
        <end position="28"/>
    </location>
</feature>
<dbReference type="GO" id="GO:0030288">
    <property type="term" value="C:outer membrane-bounded periplasmic space"/>
    <property type="evidence" value="ECO:0007669"/>
    <property type="project" value="TreeGrafter"/>
</dbReference>
<feature type="region of interest" description="Disordered" evidence="4">
    <location>
        <begin position="386"/>
        <end position="420"/>
    </location>
</feature>
<dbReference type="InterPro" id="IPR050612">
    <property type="entry name" value="Prok_Mopterin_Oxidored"/>
</dbReference>
<dbReference type="InterPro" id="IPR006656">
    <property type="entry name" value="Mopterin_OxRdtase"/>
</dbReference>
<evidence type="ECO:0000256" key="5">
    <source>
        <dbReference type="SAM" id="SignalP"/>
    </source>
</evidence>
<proteinExistence type="predicted"/>
<dbReference type="GO" id="GO:0030151">
    <property type="term" value="F:molybdenum ion binding"/>
    <property type="evidence" value="ECO:0007669"/>
    <property type="project" value="TreeGrafter"/>
</dbReference>
<feature type="domain" description="Rhodanese" evidence="6">
    <location>
        <begin position="179"/>
        <end position="224"/>
    </location>
</feature>
<keyword evidence="5" id="KW-0732">Signal</keyword>
<dbReference type="GO" id="GO:0016491">
    <property type="term" value="F:oxidoreductase activity"/>
    <property type="evidence" value="ECO:0007669"/>
    <property type="project" value="UniProtKB-KW"/>
</dbReference>
<dbReference type="GO" id="GO:0009061">
    <property type="term" value="P:anaerobic respiration"/>
    <property type="evidence" value="ECO:0007669"/>
    <property type="project" value="TreeGrafter"/>
</dbReference>
<dbReference type="Gene3D" id="3.40.50.740">
    <property type="match status" value="1"/>
</dbReference>
<dbReference type="Pfam" id="PF18364">
    <property type="entry name" value="Molybdopterin_N"/>
    <property type="match status" value="1"/>
</dbReference>
<evidence type="ECO:0000313" key="7">
    <source>
        <dbReference type="EMBL" id="BBF23005.1"/>
    </source>
</evidence>
<dbReference type="PROSITE" id="PS50206">
    <property type="entry name" value="RHODANESE_3"/>
    <property type="match status" value="1"/>
</dbReference>
<evidence type="ECO:0000259" key="6">
    <source>
        <dbReference type="PROSITE" id="PS50206"/>
    </source>
</evidence>
<sequence length="555" mass="61213">MSMNRRNLFRAAGALAGAGLIPAGEALAAPKKAAKAAPALEADVRTLKGGVTVGAPLPGFPELELSGTFEPGKSVLNDGVVMNASHWGIGRVHVKGGRIERIEPFEKDLAPSLQLQAVAQQPYNRARIRYPMVRKSYLEKGYKAGGRGRGSEPFVRVSWETAAKLVADELKRVRDTYGPTAIYGGSYGWMSPGAVGNARNLLQRVLNLNGGFTGGLGDYSTGCAQVILPYVIGSNGVYEQVTSWNLITDKTELIVLWGADPTITNDIDWATTVHENADGFRRVKAAKIPVVAVNPLKPDTAEFMGENARWIAPRPGTDVAMMLAMMYELETTGAADREFIRKYTVGYDAFRPYLLGEKDGTAKTPEWAEKICGVKADVIRSLARSRNESEAHHAHGRLGYPARRARRTGPLGDGGAFRHAWSDRSSGRRLRLHVPLLERRRRDLGSARSPRHFREPQGRLHGPQVGRHVARVDSACALHGVLPQSREDDRPQRHEDHLPRHSSRLLVGRQPLRAAGRHERSSEGLEEARNDDRLRQHVDRFGPPRRHRASRLHEP</sequence>
<keyword evidence="3" id="KW-0560">Oxidoreductase</keyword>
<accession>A0A2Z6I945</accession>
<organism evidence="7 8">
    <name type="scientific">Sutterella megalosphaeroides</name>
    <dbReference type="NCBI Taxonomy" id="2494234"/>
    <lineage>
        <taxon>Bacteria</taxon>
        <taxon>Pseudomonadati</taxon>
        <taxon>Pseudomonadota</taxon>
        <taxon>Betaproteobacteria</taxon>
        <taxon>Burkholderiales</taxon>
        <taxon>Sutterellaceae</taxon>
        <taxon>Sutterella</taxon>
    </lineage>
</organism>
<feature type="compositionally biased region" description="Basic and acidic residues" evidence="4">
    <location>
        <begin position="485"/>
        <end position="499"/>
    </location>
</feature>
<dbReference type="Proteomes" id="UP000271003">
    <property type="component" value="Chromosome"/>
</dbReference>
<dbReference type="Pfam" id="PF00384">
    <property type="entry name" value="Molybdopterin"/>
    <property type="match status" value="1"/>
</dbReference>
<dbReference type="AlphaFoldDB" id="A0A2Z6I945"/>
<evidence type="ECO:0000313" key="8">
    <source>
        <dbReference type="Proteomes" id="UP000271003"/>
    </source>
</evidence>
<dbReference type="GO" id="GO:0009055">
    <property type="term" value="F:electron transfer activity"/>
    <property type="evidence" value="ECO:0007669"/>
    <property type="project" value="TreeGrafter"/>
</dbReference>
<feature type="region of interest" description="Disordered" evidence="4">
    <location>
        <begin position="441"/>
        <end position="465"/>
    </location>
</feature>
<feature type="compositionally biased region" description="Basic and acidic residues" evidence="4">
    <location>
        <begin position="516"/>
        <end position="542"/>
    </location>
</feature>
<dbReference type="InterPro" id="IPR041460">
    <property type="entry name" value="Molybdopterin_N"/>
</dbReference>
<dbReference type="Gene3D" id="3.40.228.10">
    <property type="entry name" value="Dimethylsulfoxide Reductase, domain 2"/>
    <property type="match status" value="1"/>
</dbReference>
<feature type="region of interest" description="Disordered" evidence="4">
    <location>
        <begin position="482"/>
        <end position="555"/>
    </location>
</feature>
<evidence type="ECO:0000256" key="3">
    <source>
        <dbReference type="ARBA" id="ARBA00023002"/>
    </source>
</evidence>
<feature type="chain" id="PRO_5016328971" description="Rhodanese domain-containing protein" evidence="5">
    <location>
        <begin position="29"/>
        <end position="555"/>
    </location>
</feature>
<dbReference type="OrthoDB" id="9815647at2"/>
<feature type="compositionally biased region" description="Basic residues" evidence="4">
    <location>
        <begin position="543"/>
        <end position="555"/>
    </location>
</feature>
<dbReference type="PROSITE" id="PS51318">
    <property type="entry name" value="TAT"/>
    <property type="match status" value="1"/>
</dbReference>
<keyword evidence="8" id="KW-1185">Reference proteome</keyword>
<evidence type="ECO:0000256" key="2">
    <source>
        <dbReference type="ARBA" id="ARBA00022505"/>
    </source>
</evidence>
<comment type="cofactor">
    <cofactor evidence="1">
        <name>Mo-bis(molybdopterin guanine dinucleotide)</name>
        <dbReference type="ChEBI" id="CHEBI:60539"/>
    </cofactor>
</comment>
<name>A0A2Z6I945_9BURK</name>
<dbReference type="PANTHER" id="PTHR43742">
    <property type="entry name" value="TRIMETHYLAMINE-N-OXIDE REDUCTASE"/>
    <property type="match status" value="1"/>
</dbReference>
<dbReference type="KEGG" id="sutt:SUTMEG_08960"/>
<dbReference type="PANTHER" id="PTHR43742:SF10">
    <property type="entry name" value="TRIMETHYLAMINE-N-OXIDE REDUCTASE 2"/>
    <property type="match status" value="1"/>
</dbReference>
<evidence type="ECO:0000256" key="1">
    <source>
        <dbReference type="ARBA" id="ARBA00001942"/>
    </source>
</evidence>
<keyword evidence="2" id="KW-0500">Molybdenum</keyword>
<dbReference type="InterPro" id="IPR001763">
    <property type="entry name" value="Rhodanese-like_dom"/>
</dbReference>
<dbReference type="EMBL" id="AP018786">
    <property type="protein sequence ID" value="BBF23005.1"/>
    <property type="molecule type" value="Genomic_DNA"/>
</dbReference>
<dbReference type="SUPFAM" id="SSF53706">
    <property type="entry name" value="Formate dehydrogenase/DMSO reductase, domains 1-3"/>
    <property type="match status" value="1"/>
</dbReference>
<protein>
    <recommendedName>
        <fullName evidence="6">Rhodanese domain-containing protein</fullName>
    </recommendedName>
</protein>
<evidence type="ECO:0000256" key="4">
    <source>
        <dbReference type="SAM" id="MobiDB-lite"/>
    </source>
</evidence>
<gene>
    <name evidence="7" type="ORF">SUTMEG_08960</name>
</gene>
<dbReference type="InterPro" id="IPR006311">
    <property type="entry name" value="TAT_signal"/>
</dbReference>
<reference evidence="7 8" key="1">
    <citation type="journal article" date="2018" name="Int. J. Syst. Evol. Microbiol.">
        <title>Mesosutterella multiformis gen. nov., sp. nov., a member of the family Sutterellaceae and Sutterella megalosphaeroides sp. nov., isolated from human faeces.</title>
        <authorList>
            <person name="Sakamoto M."/>
            <person name="Ikeyama N."/>
            <person name="Kunihiro T."/>
            <person name="Iino T."/>
            <person name="Yuki M."/>
            <person name="Ohkuma M."/>
        </authorList>
    </citation>
    <scope>NUCLEOTIDE SEQUENCE [LARGE SCALE GENOMIC DNA]</scope>
    <source>
        <strain evidence="7 8">6FBBBH3</strain>
    </source>
</reference>